<evidence type="ECO:0000313" key="1">
    <source>
        <dbReference type="EMBL" id="KAK8840038.1"/>
    </source>
</evidence>
<keyword evidence="2" id="KW-1185">Reference proteome</keyword>
<comment type="caution">
    <text evidence="1">The sequence shown here is derived from an EMBL/GenBank/DDBJ whole genome shotgun (WGS) entry which is preliminary data.</text>
</comment>
<reference evidence="1 2" key="1">
    <citation type="submission" date="2024-04" db="EMBL/GenBank/DDBJ databases">
        <title>Tritrichomonas musculus Genome.</title>
        <authorList>
            <person name="Alves-Ferreira E."/>
            <person name="Grigg M."/>
            <person name="Lorenzi H."/>
            <person name="Galac M."/>
        </authorList>
    </citation>
    <scope>NUCLEOTIDE SEQUENCE [LARGE SCALE GENOMIC DNA]</scope>
    <source>
        <strain evidence="1 2">EAF2021</strain>
    </source>
</reference>
<dbReference type="EMBL" id="JAPFFF010000048">
    <property type="protein sequence ID" value="KAK8840038.1"/>
    <property type="molecule type" value="Genomic_DNA"/>
</dbReference>
<protein>
    <submittedName>
        <fullName evidence="1">Uncharacterized protein</fullName>
    </submittedName>
</protein>
<organism evidence="1 2">
    <name type="scientific">Tritrichomonas musculus</name>
    <dbReference type="NCBI Taxonomy" id="1915356"/>
    <lineage>
        <taxon>Eukaryota</taxon>
        <taxon>Metamonada</taxon>
        <taxon>Parabasalia</taxon>
        <taxon>Tritrichomonadida</taxon>
        <taxon>Tritrichomonadidae</taxon>
        <taxon>Tritrichomonas</taxon>
    </lineage>
</organism>
<dbReference type="Proteomes" id="UP001470230">
    <property type="component" value="Unassembled WGS sequence"/>
</dbReference>
<gene>
    <name evidence="1" type="ORF">M9Y10_030970</name>
</gene>
<evidence type="ECO:0000313" key="2">
    <source>
        <dbReference type="Proteomes" id="UP001470230"/>
    </source>
</evidence>
<accession>A0ABR2H1H1</accession>
<sequence>MVNFLILCRPLLCSNFLCNYIGSGSAGMSKEPKMTARKQSILRAHRLLHTREANGLAELFDGQISLKIGDLFGTSALEAEVAGNHVVQGRCSLASCGSFGAWND</sequence>
<proteinExistence type="predicted"/>
<name>A0ABR2H1H1_9EUKA</name>